<dbReference type="EMBL" id="CP158375">
    <property type="protein sequence ID" value="XDO97835.1"/>
    <property type="molecule type" value="Genomic_DNA"/>
</dbReference>
<organism evidence="2">
    <name type="scientific">Caulobacter sp. 73W</name>
    <dbReference type="NCBI Taxonomy" id="3161137"/>
    <lineage>
        <taxon>Bacteria</taxon>
        <taxon>Pseudomonadati</taxon>
        <taxon>Pseudomonadota</taxon>
        <taxon>Alphaproteobacteria</taxon>
        <taxon>Caulobacterales</taxon>
        <taxon>Caulobacteraceae</taxon>
        <taxon>Caulobacter</taxon>
    </lineage>
</organism>
<proteinExistence type="predicted"/>
<evidence type="ECO:0008006" key="3">
    <source>
        <dbReference type="Google" id="ProtNLM"/>
    </source>
</evidence>
<feature type="signal peptide" evidence="1">
    <location>
        <begin position="1"/>
        <end position="22"/>
    </location>
</feature>
<keyword evidence="1" id="KW-0732">Signal</keyword>
<evidence type="ECO:0000256" key="1">
    <source>
        <dbReference type="SAM" id="SignalP"/>
    </source>
</evidence>
<protein>
    <recommendedName>
        <fullName evidence="3">Beta-lactamase</fullName>
    </recommendedName>
</protein>
<sequence length="439" mass="45481">MKLFGIALAAMAVATLGGAAQAAPKEDKTKAQGMAEAPAVIQAAGLACTLADARFIAKNTDKATKVNSSYYEVNCSEGGGFVLVGKSDGSKPGAFTCLETGQPRPDGKPSGLECKLPGNADALAGMKPFVAKAGVPCEIEKARSIGAGAKAAYFEIACKGGSGYIMSTSSPPNPAQDVAMQSCLLYEPGGNVSCTLTDRAAQLAVIDQLAAQSDKNCAVKDKRYVLSTKDGSNYFEASCADGKGYMFQQGVDGKLARAIDCAQAEFVGGGCTLTDARAAQTEQAALYTRLAKKGGFDCDVAKYGMLPARVSGVEVVELQCSNRPDGAIGEFGANSAKFHNCVLAEFAGYRCSFTKKEPYYPGLTQHLVKFGKGSCQVSDVRGIGSTDTDGYLEVACSDGLPGWVLVFPKGTDQPKELLSCVQAKGVGGGCKLPTNVTKK</sequence>
<reference evidence="2" key="1">
    <citation type="submission" date="2024-06" db="EMBL/GenBank/DDBJ databases">
        <title>Caulobacter inopinatus, sp. nov.</title>
        <authorList>
            <person name="Donachie S.P."/>
        </authorList>
    </citation>
    <scope>NUCLEOTIDE SEQUENCE</scope>
    <source>
        <strain evidence="2">73W</strain>
    </source>
</reference>
<name>A0AB39KVP8_9CAUL</name>
<evidence type="ECO:0000313" key="2">
    <source>
        <dbReference type="EMBL" id="XDO97835.1"/>
    </source>
</evidence>
<accession>A0AB39KVP8</accession>
<feature type="chain" id="PRO_5044337574" description="Beta-lactamase" evidence="1">
    <location>
        <begin position="23"/>
        <end position="439"/>
    </location>
</feature>
<dbReference type="RefSeq" id="WP_369061314.1">
    <property type="nucleotide sequence ID" value="NZ_CP158375.1"/>
</dbReference>
<gene>
    <name evidence="2" type="ORF">ABOZ73_05295</name>
</gene>
<dbReference type="AlphaFoldDB" id="A0AB39KVP8"/>